<evidence type="ECO:0000256" key="1">
    <source>
        <dbReference type="ARBA" id="ARBA00023125"/>
    </source>
</evidence>
<gene>
    <name evidence="4" type="ORF">I6U48_21250</name>
</gene>
<dbReference type="InterPro" id="IPR001647">
    <property type="entry name" value="HTH_TetR"/>
</dbReference>
<evidence type="ECO:0000313" key="4">
    <source>
        <dbReference type="EMBL" id="MBV7275432.1"/>
    </source>
</evidence>
<dbReference type="AlphaFoldDB" id="A0A949TRX7"/>
<sequence length="229" mass="26367">MNSENKDLLEKLLEIEKFSEDMPEKQWKILDAAIKIFAAKGFDGSRTSDIAKEAEVAEGTIFRYYKTKKDLLMGLLVPLATKFFRPMLLRSVEKIAENKDEKSIDEVLNAILNDRVNLIKKNLPLIKAVFMEAAYNEDVLKVLQKDLLPKVISFIDSFAETNIENNNFREIESRLITRTLMSLLVGYIMLSNVYPEFFKGENDEDEIKKIVDVFLYGVSNDPLNIEKDN</sequence>
<keyword evidence="5" id="KW-1185">Reference proteome</keyword>
<dbReference type="InterPro" id="IPR050624">
    <property type="entry name" value="HTH-type_Tx_Regulator"/>
</dbReference>
<feature type="domain" description="HTH tetR-type" evidence="3">
    <location>
        <begin position="23"/>
        <end position="83"/>
    </location>
</feature>
<dbReference type="EMBL" id="JAEEGC010000124">
    <property type="protein sequence ID" value="MBV7275432.1"/>
    <property type="molecule type" value="Genomic_DNA"/>
</dbReference>
<feature type="DNA-binding region" description="H-T-H motif" evidence="2">
    <location>
        <begin position="46"/>
        <end position="65"/>
    </location>
</feature>
<dbReference type="PROSITE" id="PS50977">
    <property type="entry name" value="HTH_TETR_2"/>
    <property type="match status" value="1"/>
</dbReference>
<dbReference type="Proteomes" id="UP000694308">
    <property type="component" value="Unassembled WGS sequence"/>
</dbReference>
<keyword evidence="1 2" id="KW-0238">DNA-binding</keyword>
<name>A0A949TRX7_9CLOT</name>
<evidence type="ECO:0000313" key="5">
    <source>
        <dbReference type="Proteomes" id="UP000694308"/>
    </source>
</evidence>
<reference evidence="4" key="1">
    <citation type="submission" date="2020-12" db="EMBL/GenBank/DDBJ databases">
        <title>Clostridium thailandense sp. nov., a novel acetogenic bacterium isolated from peat land soil in Thailand.</title>
        <authorList>
            <person name="Chaikitkaew S."/>
            <person name="Birkeland N.K."/>
        </authorList>
    </citation>
    <scope>NUCLEOTIDE SEQUENCE</scope>
    <source>
        <strain evidence="4">PL3</strain>
    </source>
</reference>
<dbReference type="Pfam" id="PF00440">
    <property type="entry name" value="TetR_N"/>
    <property type="match status" value="1"/>
</dbReference>
<proteinExistence type="predicted"/>
<dbReference type="PANTHER" id="PTHR43479:SF11">
    <property type="entry name" value="ACREF_ENVCD OPERON REPRESSOR-RELATED"/>
    <property type="match status" value="1"/>
</dbReference>
<evidence type="ECO:0000256" key="2">
    <source>
        <dbReference type="PROSITE-ProRule" id="PRU00335"/>
    </source>
</evidence>
<evidence type="ECO:0000259" key="3">
    <source>
        <dbReference type="PROSITE" id="PS50977"/>
    </source>
</evidence>
<dbReference type="PANTHER" id="PTHR43479">
    <property type="entry name" value="ACREF/ENVCD OPERON REPRESSOR-RELATED"/>
    <property type="match status" value="1"/>
</dbReference>
<protein>
    <submittedName>
        <fullName evidence="4">TetR/AcrR family transcriptional regulator</fullName>
    </submittedName>
</protein>
<accession>A0A949TRX7</accession>
<comment type="caution">
    <text evidence="4">The sequence shown here is derived from an EMBL/GenBank/DDBJ whole genome shotgun (WGS) entry which is preliminary data.</text>
</comment>
<dbReference type="RefSeq" id="WP_218322484.1">
    <property type="nucleotide sequence ID" value="NZ_JAEEGC010000124.1"/>
</dbReference>
<organism evidence="4 5">
    <name type="scientific">Clostridium thailandense</name>
    <dbReference type="NCBI Taxonomy" id="2794346"/>
    <lineage>
        <taxon>Bacteria</taxon>
        <taxon>Bacillati</taxon>
        <taxon>Bacillota</taxon>
        <taxon>Clostridia</taxon>
        <taxon>Eubacteriales</taxon>
        <taxon>Clostridiaceae</taxon>
        <taxon>Clostridium</taxon>
    </lineage>
</organism>
<dbReference type="GO" id="GO:0003677">
    <property type="term" value="F:DNA binding"/>
    <property type="evidence" value="ECO:0007669"/>
    <property type="project" value="UniProtKB-UniRule"/>
</dbReference>